<evidence type="ECO:0000313" key="1">
    <source>
        <dbReference type="EMBL" id="MCD2115069.1"/>
    </source>
</evidence>
<evidence type="ECO:0008006" key="3">
    <source>
        <dbReference type="Google" id="ProtNLM"/>
    </source>
</evidence>
<reference evidence="1" key="1">
    <citation type="submission" date="2021-11" db="EMBL/GenBank/DDBJ databases">
        <title>Development of a sustainable strategy for remediation of hydrocarbon-contaminated territories based on the waste exchange concept.</title>
        <authorList>
            <person name="Elkin A."/>
        </authorList>
    </citation>
    <scope>NUCLEOTIDE SEQUENCE</scope>
    <source>
        <strain evidence="1">IEGM 757</strain>
    </source>
</reference>
<dbReference type="SUPFAM" id="SSF52058">
    <property type="entry name" value="L domain-like"/>
    <property type="match status" value="1"/>
</dbReference>
<dbReference type="Proteomes" id="UP001198630">
    <property type="component" value="Unassembled WGS sequence"/>
</dbReference>
<dbReference type="InterPro" id="IPR032675">
    <property type="entry name" value="LRR_dom_sf"/>
</dbReference>
<gene>
    <name evidence="1" type="ORF">LQ384_28780</name>
</gene>
<accession>A0AAW4XP45</accession>
<organism evidence="1 2">
    <name type="scientific">Rhodococcus rhodochrous</name>
    <dbReference type="NCBI Taxonomy" id="1829"/>
    <lineage>
        <taxon>Bacteria</taxon>
        <taxon>Bacillati</taxon>
        <taxon>Actinomycetota</taxon>
        <taxon>Actinomycetes</taxon>
        <taxon>Mycobacteriales</taxon>
        <taxon>Nocardiaceae</taxon>
        <taxon>Rhodococcus</taxon>
    </lineage>
</organism>
<dbReference type="Gene3D" id="3.80.10.10">
    <property type="entry name" value="Ribonuclease Inhibitor"/>
    <property type="match status" value="1"/>
</dbReference>
<comment type="caution">
    <text evidence="1">The sequence shown here is derived from an EMBL/GenBank/DDBJ whole genome shotgun (WGS) entry which is preliminary data.</text>
</comment>
<proteinExistence type="predicted"/>
<evidence type="ECO:0000313" key="2">
    <source>
        <dbReference type="Proteomes" id="UP001198630"/>
    </source>
</evidence>
<sequence>MTDDVVLLRRRNDRGVFGPERELVFFDKPILPERLARIRTAQLWAPHDDRIERLPKALGEMENLTSLTVSGGSTEPSLVGEIRAGDLPESLEELRLLDEHGGVLTWPEVVLPRLTTLFVSDVFRFDGSAFPRLRSASLKPDRTQTNLREALRLPLEELNVLNVSLDERIFEIVSARPLRQLGLLSGTKLASLDGIQALPALESLRLKNLRALADISALRELPELTRLDIQYCRRIHGIDVLAELTSLERLTLVGCGDPGLAGVREVIDRIPRTTIGATS</sequence>
<protein>
    <recommendedName>
        <fullName evidence="3">Leucine-rich repeat domain-containing protein</fullName>
    </recommendedName>
</protein>
<dbReference type="AlphaFoldDB" id="A0AAW4XP45"/>
<dbReference type="EMBL" id="JAJNCO010000046">
    <property type="protein sequence ID" value="MCD2115069.1"/>
    <property type="molecule type" value="Genomic_DNA"/>
</dbReference>
<name>A0AAW4XP45_RHORH</name>